<dbReference type="EMBL" id="JBFOLK010000003">
    <property type="protein sequence ID" value="KAL2524720.1"/>
    <property type="molecule type" value="Genomic_DNA"/>
</dbReference>
<evidence type="ECO:0000313" key="3">
    <source>
        <dbReference type="Proteomes" id="UP001604336"/>
    </source>
</evidence>
<proteinExistence type="predicted"/>
<feature type="region of interest" description="Disordered" evidence="1">
    <location>
        <begin position="40"/>
        <end position="84"/>
    </location>
</feature>
<dbReference type="AlphaFoldDB" id="A0ABD1UJI7"/>
<keyword evidence="3" id="KW-1185">Reference proteome</keyword>
<gene>
    <name evidence="2" type="ORF">Adt_09774</name>
</gene>
<comment type="caution">
    <text evidence="2">The sequence shown here is derived from an EMBL/GenBank/DDBJ whole genome shotgun (WGS) entry which is preliminary data.</text>
</comment>
<name>A0ABD1UJI7_9LAMI</name>
<feature type="compositionally biased region" description="Polar residues" evidence="1">
    <location>
        <begin position="52"/>
        <end position="65"/>
    </location>
</feature>
<accession>A0ABD1UJI7</accession>
<organism evidence="2 3">
    <name type="scientific">Abeliophyllum distichum</name>
    <dbReference type="NCBI Taxonomy" id="126358"/>
    <lineage>
        <taxon>Eukaryota</taxon>
        <taxon>Viridiplantae</taxon>
        <taxon>Streptophyta</taxon>
        <taxon>Embryophyta</taxon>
        <taxon>Tracheophyta</taxon>
        <taxon>Spermatophyta</taxon>
        <taxon>Magnoliopsida</taxon>
        <taxon>eudicotyledons</taxon>
        <taxon>Gunneridae</taxon>
        <taxon>Pentapetalae</taxon>
        <taxon>asterids</taxon>
        <taxon>lamiids</taxon>
        <taxon>Lamiales</taxon>
        <taxon>Oleaceae</taxon>
        <taxon>Forsythieae</taxon>
        <taxon>Abeliophyllum</taxon>
    </lineage>
</organism>
<reference evidence="3" key="1">
    <citation type="submission" date="2024-07" db="EMBL/GenBank/DDBJ databases">
        <title>Two chromosome-level genome assemblies of Korean endemic species Abeliophyllum distichum and Forsythia ovata (Oleaceae).</title>
        <authorList>
            <person name="Jang H."/>
        </authorList>
    </citation>
    <scope>NUCLEOTIDE SEQUENCE [LARGE SCALE GENOMIC DNA]</scope>
</reference>
<protein>
    <submittedName>
        <fullName evidence="2">Lipase 3 domain-containing protein</fullName>
    </submittedName>
</protein>
<dbReference type="Proteomes" id="UP001604336">
    <property type="component" value="Unassembled WGS sequence"/>
</dbReference>
<sequence>MDALCLKAGIHGMTLPIAVAGNGVLEVRTTHSAQISATAATGRSLAAGKSLSPENPSVSSASERNSPWGFTFRKPLRSPGGKNWYEPAVAVDDAVWVDGIRRSKVSIFLFLLASFSEHKLHLKNYLH</sequence>
<evidence type="ECO:0000313" key="2">
    <source>
        <dbReference type="EMBL" id="KAL2524720.1"/>
    </source>
</evidence>
<evidence type="ECO:0000256" key="1">
    <source>
        <dbReference type="SAM" id="MobiDB-lite"/>
    </source>
</evidence>